<dbReference type="Proteomes" id="UP000186922">
    <property type="component" value="Unassembled WGS sequence"/>
</dbReference>
<dbReference type="SUPFAM" id="SSF54695">
    <property type="entry name" value="POZ domain"/>
    <property type="match status" value="1"/>
</dbReference>
<dbReference type="EMBL" id="BDGG01000010">
    <property type="protein sequence ID" value="GAV03913.1"/>
    <property type="molecule type" value="Genomic_DNA"/>
</dbReference>
<accession>A0A1D1VUM9</accession>
<dbReference type="InterPro" id="IPR011333">
    <property type="entry name" value="SKP1/BTB/POZ_sf"/>
</dbReference>
<gene>
    <name evidence="2" type="primary">RvY_14277-1</name>
    <name evidence="2" type="synonym">RvY_14277.1</name>
    <name evidence="2" type="ORF">RvY_14277</name>
</gene>
<proteinExistence type="predicted"/>
<dbReference type="STRING" id="947166.A0A1D1VUM9"/>
<dbReference type="PANTHER" id="PTHR45774:SF3">
    <property type="entry name" value="BTB (POZ) DOMAIN-CONTAINING 2B-RELATED"/>
    <property type="match status" value="1"/>
</dbReference>
<dbReference type="AlphaFoldDB" id="A0A1D1VUM9"/>
<dbReference type="OrthoDB" id="45365at2759"/>
<protein>
    <recommendedName>
        <fullName evidence="1">BTB domain-containing protein</fullName>
    </recommendedName>
</protein>
<reference evidence="2 3" key="1">
    <citation type="journal article" date="2016" name="Nat. Commun.">
        <title>Extremotolerant tardigrade genome and improved radiotolerance of human cultured cells by tardigrade-unique protein.</title>
        <authorList>
            <person name="Hashimoto T."/>
            <person name="Horikawa D.D."/>
            <person name="Saito Y."/>
            <person name="Kuwahara H."/>
            <person name="Kozuka-Hata H."/>
            <person name="Shin-I T."/>
            <person name="Minakuchi Y."/>
            <person name="Ohishi K."/>
            <person name="Motoyama A."/>
            <person name="Aizu T."/>
            <person name="Enomoto A."/>
            <person name="Kondo K."/>
            <person name="Tanaka S."/>
            <person name="Hara Y."/>
            <person name="Koshikawa S."/>
            <person name="Sagara H."/>
            <person name="Miura T."/>
            <person name="Yokobori S."/>
            <person name="Miyagawa K."/>
            <person name="Suzuki Y."/>
            <person name="Kubo T."/>
            <person name="Oyama M."/>
            <person name="Kohara Y."/>
            <person name="Fujiyama A."/>
            <person name="Arakawa K."/>
            <person name="Katayama T."/>
            <person name="Toyoda A."/>
            <person name="Kunieda T."/>
        </authorList>
    </citation>
    <scope>NUCLEOTIDE SEQUENCE [LARGE SCALE GENOMIC DNA]</scope>
    <source>
        <strain evidence="2 3">YOKOZUNA-1</strain>
    </source>
</reference>
<dbReference type="PROSITE" id="PS50097">
    <property type="entry name" value="BTB"/>
    <property type="match status" value="1"/>
</dbReference>
<feature type="domain" description="BTB" evidence="1">
    <location>
        <begin position="30"/>
        <end position="64"/>
    </location>
</feature>
<dbReference type="Pfam" id="PF00651">
    <property type="entry name" value="BTB"/>
    <property type="match status" value="1"/>
</dbReference>
<dbReference type="PANTHER" id="PTHR45774">
    <property type="entry name" value="BTB/POZ DOMAIN-CONTAINING"/>
    <property type="match status" value="1"/>
</dbReference>
<dbReference type="GO" id="GO:0005829">
    <property type="term" value="C:cytosol"/>
    <property type="evidence" value="ECO:0007669"/>
    <property type="project" value="TreeGrafter"/>
</dbReference>
<comment type="caution">
    <text evidence="2">The sequence shown here is derived from an EMBL/GenBank/DDBJ whole genome shotgun (WGS) entry which is preliminary data.</text>
</comment>
<organism evidence="2 3">
    <name type="scientific">Ramazzottius varieornatus</name>
    <name type="common">Water bear</name>
    <name type="synonym">Tardigrade</name>
    <dbReference type="NCBI Taxonomy" id="947166"/>
    <lineage>
        <taxon>Eukaryota</taxon>
        <taxon>Metazoa</taxon>
        <taxon>Ecdysozoa</taxon>
        <taxon>Tardigrada</taxon>
        <taxon>Eutardigrada</taxon>
        <taxon>Parachela</taxon>
        <taxon>Hypsibioidea</taxon>
        <taxon>Ramazzottiidae</taxon>
        <taxon>Ramazzottius</taxon>
    </lineage>
</organism>
<dbReference type="GO" id="GO:0022008">
    <property type="term" value="P:neurogenesis"/>
    <property type="evidence" value="ECO:0007669"/>
    <property type="project" value="TreeGrafter"/>
</dbReference>
<dbReference type="InterPro" id="IPR000210">
    <property type="entry name" value="BTB/POZ_dom"/>
</dbReference>
<evidence type="ECO:0000313" key="2">
    <source>
        <dbReference type="EMBL" id="GAV03913.1"/>
    </source>
</evidence>
<evidence type="ECO:0000259" key="1">
    <source>
        <dbReference type="PROSITE" id="PS50097"/>
    </source>
</evidence>
<dbReference type="Gene3D" id="3.30.710.10">
    <property type="entry name" value="Potassium Channel Kv1.1, Chain A"/>
    <property type="match status" value="1"/>
</dbReference>
<evidence type="ECO:0000313" key="3">
    <source>
        <dbReference type="Proteomes" id="UP000186922"/>
    </source>
</evidence>
<keyword evidence="3" id="KW-1185">Reference proteome</keyword>
<sequence>MRRTDWGWQGRTKKLRLRAAHLLQNMSVASDVAFVFPTENGTEQELHAHKIFLAIGSEVFQAMIYGPVAHMDNVQISIPNYSKDFRTTVKKSLLCSSLSCIRIELKDYV</sequence>
<name>A0A1D1VUM9_RAMVA</name>